<dbReference type="PANTHER" id="PTHR12692:SF0">
    <property type="entry name" value="GH11935P"/>
    <property type="match status" value="1"/>
</dbReference>
<evidence type="ECO:0000313" key="12">
    <source>
        <dbReference type="Proteomes" id="UP000279259"/>
    </source>
</evidence>
<keyword evidence="5 10" id="KW-0732">Signal</keyword>
<keyword evidence="11" id="KW-0808">Transferase</keyword>
<keyword evidence="6" id="KW-0256">Endoplasmic reticulum</keyword>
<dbReference type="EMBL" id="RSCD01000003">
    <property type="protein sequence ID" value="RSH93810.1"/>
    <property type="molecule type" value="Genomic_DNA"/>
</dbReference>
<comment type="similarity">
    <text evidence="3">Belongs to the OST3/OST6 family.</text>
</comment>
<evidence type="ECO:0000256" key="4">
    <source>
        <dbReference type="ARBA" id="ARBA00022692"/>
    </source>
</evidence>
<dbReference type="STRING" id="1890683.A0A427YRU7"/>
<feature type="transmembrane region" description="Helical" evidence="9">
    <location>
        <begin position="263"/>
        <end position="283"/>
    </location>
</feature>
<dbReference type="GO" id="GO:0018279">
    <property type="term" value="P:protein N-linked glycosylation via asparagine"/>
    <property type="evidence" value="ECO:0007669"/>
    <property type="project" value="TreeGrafter"/>
</dbReference>
<feature type="transmembrane region" description="Helical" evidence="9">
    <location>
        <begin position="295"/>
        <end position="313"/>
    </location>
</feature>
<name>A0A427YRU7_9TREE</name>
<keyword evidence="8 9" id="KW-0472">Membrane</keyword>
<organism evidence="11 12">
    <name type="scientific">Saitozyma podzolica</name>
    <dbReference type="NCBI Taxonomy" id="1890683"/>
    <lineage>
        <taxon>Eukaryota</taxon>
        <taxon>Fungi</taxon>
        <taxon>Dikarya</taxon>
        <taxon>Basidiomycota</taxon>
        <taxon>Agaricomycotina</taxon>
        <taxon>Tremellomycetes</taxon>
        <taxon>Tremellales</taxon>
        <taxon>Trimorphomycetaceae</taxon>
        <taxon>Saitozyma</taxon>
    </lineage>
</organism>
<accession>A0A427YRU7</accession>
<evidence type="ECO:0000256" key="8">
    <source>
        <dbReference type="ARBA" id="ARBA00023136"/>
    </source>
</evidence>
<gene>
    <name evidence="11" type="primary">OST3</name>
    <name evidence="11" type="ORF">EHS25_006458</name>
</gene>
<evidence type="ECO:0000256" key="9">
    <source>
        <dbReference type="SAM" id="Phobius"/>
    </source>
</evidence>
<dbReference type="Pfam" id="PF04756">
    <property type="entry name" value="OST3_OST6"/>
    <property type="match status" value="1"/>
</dbReference>
<feature type="transmembrane region" description="Helical" evidence="9">
    <location>
        <begin position="210"/>
        <end position="229"/>
    </location>
</feature>
<dbReference type="OrthoDB" id="67566at2759"/>
<keyword evidence="4 9" id="KW-0812">Transmembrane</keyword>
<dbReference type="Proteomes" id="UP000279259">
    <property type="component" value="Unassembled WGS sequence"/>
</dbReference>
<dbReference type="GO" id="GO:0016740">
    <property type="term" value="F:transferase activity"/>
    <property type="evidence" value="ECO:0007669"/>
    <property type="project" value="UniProtKB-KW"/>
</dbReference>
<protein>
    <submittedName>
        <fullName evidence="11">Oligosaccharyl transferase subunit ost3/OST6</fullName>
    </submittedName>
</protein>
<evidence type="ECO:0000313" key="11">
    <source>
        <dbReference type="EMBL" id="RSH93810.1"/>
    </source>
</evidence>
<comment type="subcellular location">
    <subcellularLocation>
        <location evidence="2">Endoplasmic reticulum membrane</location>
        <topology evidence="2">Multi-pass membrane protein</topology>
    </subcellularLocation>
</comment>
<dbReference type="InterPro" id="IPR021149">
    <property type="entry name" value="OligosaccharylTrfase_OST3/OST6"/>
</dbReference>
<sequence length="326" mass="35902">MRVPTPLSLLAPLLLLPLLPFSLAADSARWSALASKSKDGVIKLNSETYDELLAADRDYSALVVLTALPQQFKCQPCHEFEPSFRLVSSSWRRQPAHIRDTHFFAELDFSDGQAIYQRLGLSSAPTVQFHPSATGPAKGNKLEVISYDVNRNGLAAPQLHNFIQNHLVPFALHVPFNPIPLIVTGVGLVVSTAIIYSLWPYVLPLLQSRILWGATSMILILTFTSGYMWNKIKNAPYVAADQSGKVSWIAGGYQNQLGMESQVVGGIYGLLAFSIIALTVFVPAQSSPAKQRVGVYLWLGLLIVVFSLLIKLFRMKNGGYPFSLLF</sequence>
<dbReference type="InterPro" id="IPR036249">
    <property type="entry name" value="Thioredoxin-like_sf"/>
</dbReference>
<dbReference type="PANTHER" id="PTHR12692">
    <property type="entry name" value="DOLICHYL-DIPHOSPHOOLIGOSACCHARIDE--PROTEIN GLYCOSYLTRANSFERASE-RELATED"/>
    <property type="match status" value="1"/>
</dbReference>
<reference evidence="11 12" key="1">
    <citation type="submission" date="2018-11" db="EMBL/GenBank/DDBJ databases">
        <title>Genome sequence of Saitozyma podzolica DSM 27192.</title>
        <authorList>
            <person name="Aliyu H."/>
            <person name="Gorte O."/>
            <person name="Ochsenreither K."/>
        </authorList>
    </citation>
    <scope>NUCLEOTIDE SEQUENCE [LARGE SCALE GENOMIC DNA]</scope>
    <source>
        <strain evidence="11 12">DSM 27192</strain>
    </source>
</reference>
<comment type="caution">
    <text evidence="11">The sequence shown here is derived from an EMBL/GenBank/DDBJ whole genome shotgun (WGS) entry which is preliminary data.</text>
</comment>
<evidence type="ECO:0000256" key="1">
    <source>
        <dbReference type="ARBA" id="ARBA00002791"/>
    </source>
</evidence>
<evidence type="ECO:0000256" key="6">
    <source>
        <dbReference type="ARBA" id="ARBA00022824"/>
    </source>
</evidence>
<keyword evidence="7 9" id="KW-1133">Transmembrane helix</keyword>
<dbReference type="GO" id="GO:0008250">
    <property type="term" value="C:oligosaccharyltransferase complex"/>
    <property type="evidence" value="ECO:0007669"/>
    <property type="project" value="TreeGrafter"/>
</dbReference>
<evidence type="ECO:0000256" key="7">
    <source>
        <dbReference type="ARBA" id="ARBA00022989"/>
    </source>
</evidence>
<dbReference type="SUPFAM" id="SSF52833">
    <property type="entry name" value="Thioredoxin-like"/>
    <property type="match status" value="1"/>
</dbReference>
<feature type="transmembrane region" description="Helical" evidence="9">
    <location>
        <begin position="179"/>
        <end position="198"/>
    </location>
</feature>
<keyword evidence="12" id="KW-1185">Reference proteome</keyword>
<evidence type="ECO:0000256" key="2">
    <source>
        <dbReference type="ARBA" id="ARBA00004477"/>
    </source>
</evidence>
<dbReference type="Gene3D" id="3.40.30.10">
    <property type="entry name" value="Glutaredoxin"/>
    <property type="match status" value="1"/>
</dbReference>
<dbReference type="AlphaFoldDB" id="A0A427YRU7"/>
<evidence type="ECO:0000256" key="3">
    <source>
        <dbReference type="ARBA" id="ARBA00009561"/>
    </source>
</evidence>
<feature type="signal peptide" evidence="10">
    <location>
        <begin position="1"/>
        <end position="24"/>
    </location>
</feature>
<feature type="chain" id="PRO_5019326769" evidence="10">
    <location>
        <begin position="25"/>
        <end position="326"/>
    </location>
</feature>
<proteinExistence type="inferred from homology"/>
<comment type="function">
    <text evidence="1">Subunit of the oligosaccharyl transferase (OST) complex that catalyzes the initial transfer of a defined glycan (Glc(3)Man(9)GlcNAc(2) in eukaryotes) from the lipid carrier dolichol-pyrophosphate to an asparagine residue within an Asn-X-Ser/Thr consensus motif in nascent polypeptide chains, the first step in protein N-glycosylation. N-glycosylation occurs cotranslationally and the complex associates with the Sec61 complex at the channel-forming translocon complex that mediates protein translocation across the endoplasmic reticulum (ER). All subunits are required for a maximal enzyme activity.</text>
</comment>
<evidence type="ECO:0000256" key="5">
    <source>
        <dbReference type="ARBA" id="ARBA00022729"/>
    </source>
</evidence>
<evidence type="ECO:0000256" key="10">
    <source>
        <dbReference type="SAM" id="SignalP"/>
    </source>
</evidence>